<keyword evidence="3 6" id="KW-0479">Metal-binding</keyword>
<dbReference type="RefSeq" id="WP_054291996.1">
    <property type="nucleotide sequence ID" value="NZ_CP012752.1"/>
</dbReference>
<dbReference type="SUPFAM" id="SSF50129">
    <property type="entry name" value="GroES-like"/>
    <property type="match status" value="1"/>
</dbReference>
<dbReference type="GO" id="GO:0016491">
    <property type="term" value="F:oxidoreductase activity"/>
    <property type="evidence" value="ECO:0007669"/>
    <property type="project" value="UniProtKB-KW"/>
</dbReference>
<dbReference type="InterPro" id="IPR020843">
    <property type="entry name" value="ER"/>
</dbReference>
<dbReference type="STRING" id="860235.AOZ06_27200"/>
<keyword evidence="5" id="KW-0560">Oxidoreductase</keyword>
<dbReference type="AlphaFoldDB" id="A0A0N9I6L8"/>
<dbReference type="Gene3D" id="3.40.50.720">
    <property type="entry name" value="NAD(P)-binding Rossmann-like Domain"/>
    <property type="match status" value="1"/>
</dbReference>
<dbReference type="CDD" id="cd08254">
    <property type="entry name" value="hydroxyacyl_CoA_DH"/>
    <property type="match status" value="1"/>
</dbReference>
<dbReference type="SUPFAM" id="SSF51735">
    <property type="entry name" value="NAD(P)-binding Rossmann-fold domains"/>
    <property type="match status" value="1"/>
</dbReference>
<evidence type="ECO:0000256" key="2">
    <source>
        <dbReference type="ARBA" id="ARBA00008072"/>
    </source>
</evidence>
<dbReference type="InterPro" id="IPR013149">
    <property type="entry name" value="ADH-like_C"/>
</dbReference>
<dbReference type="InterPro" id="IPR002328">
    <property type="entry name" value="ADH_Zn_CS"/>
</dbReference>
<dbReference type="Proteomes" id="UP000063699">
    <property type="component" value="Chromosome"/>
</dbReference>
<accession>A0A0N9I6L8</accession>
<evidence type="ECO:0000256" key="6">
    <source>
        <dbReference type="RuleBase" id="RU361277"/>
    </source>
</evidence>
<dbReference type="OrthoDB" id="241504at2"/>
<dbReference type="PROSITE" id="PS00059">
    <property type="entry name" value="ADH_ZINC"/>
    <property type="match status" value="1"/>
</dbReference>
<dbReference type="EMBL" id="CP012752">
    <property type="protein sequence ID" value="ALG10093.1"/>
    <property type="molecule type" value="Genomic_DNA"/>
</dbReference>
<name>A0A0N9I6L8_9PSEU</name>
<dbReference type="InterPro" id="IPR013154">
    <property type="entry name" value="ADH-like_N"/>
</dbReference>
<keyword evidence="4 6" id="KW-0862">Zinc</keyword>
<feature type="domain" description="Enoyl reductase (ER)" evidence="7">
    <location>
        <begin position="10"/>
        <end position="307"/>
    </location>
</feature>
<dbReference type="GO" id="GO:0008270">
    <property type="term" value="F:zinc ion binding"/>
    <property type="evidence" value="ECO:0007669"/>
    <property type="project" value="InterPro"/>
</dbReference>
<dbReference type="SMART" id="SM00829">
    <property type="entry name" value="PKS_ER"/>
    <property type="match status" value="1"/>
</dbReference>
<comment type="cofactor">
    <cofactor evidence="1 6">
        <name>Zn(2+)</name>
        <dbReference type="ChEBI" id="CHEBI:29105"/>
    </cofactor>
</comment>
<protein>
    <recommendedName>
        <fullName evidence="7">Enoyl reductase (ER) domain-containing protein</fullName>
    </recommendedName>
</protein>
<dbReference type="PANTHER" id="PTHR43350:SF17">
    <property type="entry name" value="NAD-DEPENDENT ALCOHOL DEHYDROGENASE"/>
    <property type="match status" value="1"/>
</dbReference>
<dbReference type="PANTHER" id="PTHR43350">
    <property type="entry name" value="NAD-DEPENDENT ALCOHOL DEHYDROGENASE"/>
    <property type="match status" value="1"/>
</dbReference>
<keyword evidence="9" id="KW-1185">Reference proteome</keyword>
<proteinExistence type="inferred from homology"/>
<dbReference type="Pfam" id="PF00107">
    <property type="entry name" value="ADH_zinc_N"/>
    <property type="match status" value="1"/>
</dbReference>
<dbReference type="InterPro" id="IPR036291">
    <property type="entry name" value="NAD(P)-bd_dom_sf"/>
</dbReference>
<gene>
    <name evidence="8" type="ORF">AOZ06_27200</name>
</gene>
<evidence type="ECO:0000256" key="1">
    <source>
        <dbReference type="ARBA" id="ARBA00001947"/>
    </source>
</evidence>
<reference evidence="8 9" key="1">
    <citation type="submission" date="2015-07" db="EMBL/GenBank/DDBJ databases">
        <title>Genome sequencing of Kibdelosporangium phytohabitans.</title>
        <authorList>
            <person name="Qin S."/>
            <person name="Xing K."/>
        </authorList>
    </citation>
    <scope>NUCLEOTIDE SEQUENCE [LARGE SCALE GENOMIC DNA]</scope>
    <source>
        <strain evidence="8 9">KLBMP1111</strain>
    </source>
</reference>
<comment type="similarity">
    <text evidence="2 6">Belongs to the zinc-containing alcohol dehydrogenase family.</text>
</comment>
<evidence type="ECO:0000313" key="8">
    <source>
        <dbReference type="EMBL" id="ALG10093.1"/>
    </source>
</evidence>
<dbReference type="Pfam" id="PF08240">
    <property type="entry name" value="ADH_N"/>
    <property type="match status" value="1"/>
</dbReference>
<evidence type="ECO:0000256" key="5">
    <source>
        <dbReference type="ARBA" id="ARBA00023002"/>
    </source>
</evidence>
<dbReference type="Gene3D" id="3.90.180.10">
    <property type="entry name" value="Medium-chain alcohol dehydrogenases, catalytic domain"/>
    <property type="match status" value="2"/>
</dbReference>
<sequence>MRAWRLTAAGQPLRLTRLPDPTAGPGEVVLRTMAAGLCQTDVSFARGTLAGAAVPIVLGHETAGVITQTGAGVEDFAVGDRVAIRTGMDAPGVTSDGGFAALVRVPAQRLVPIPDGVSFPQAAVATDAGLSSYHALHAKGGLRPGMKVGIISIGGLGSFGVQIAAAAGADVTAVVRKAALAPTARRLGATTVVRSAAELAGLELDLVVDFAGYSETITGAVDGIRHSGRVVVVGIEDPVAHIPIGQLVLKNAEIVGANAGTSDELRHLLAMIADGTVTPLITTIGFDDIPGALDQLAQGGVAGRLVADMTGD</sequence>
<evidence type="ECO:0000313" key="9">
    <source>
        <dbReference type="Proteomes" id="UP000063699"/>
    </source>
</evidence>
<dbReference type="KEGG" id="kphy:AOZ06_27200"/>
<evidence type="ECO:0000256" key="4">
    <source>
        <dbReference type="ARBA" id="ARBA00022833"/>
    </source>
</evidence>
<evidence type="ECO:0000256" key="3">
    <source>
        <dbReference type="ARBA" id="ARBA00022723"/>
    </source>
</evidence>
<organism evidence="8 9">
    <name type="scientific">Kibdelosporangium phytohabitans</name>
    <dbReference type="NCBI Taxonomy" id="860235"/>
    <lineage>
        <taxon>Bacteria</taxon>
        <taxon>Bacillati</taxon>
        <taxon>Actinomycetota</taxon>
        <taxon>Actinomycetes</taxon>
        <taxon>Pseudonocardiales</taxon>
        <taxon>Pseudonocardiaceae</taxon>
        <taxon>Kibdelosporangium</taxon>
    </lineage>
</organism>
<evidence type="ECO:0000259" key="7">
    <source>
        <dbReference type="SMART" id="SM00829"/>
    </source>
</evidence>
<dbReference type="InterPro" id="IPR011032">
    <property type="entry name" value="GroES-like_sf"/>
</dbReference>